<dbReference type="Pfam" id="PF13850">
    <property type="entry name" value="ERGIC_N"/>
    <property type="match status" value="1"/>
</dbReference>
<dbReference type="EMBL" id="JBFOLJ010000012">
    <property type="protein sequence ID" value="KAL2489077.1"/>
    <property type="molecule type" value="Genomic_DNA"/>
</dbReference>
<dbReference type="PANTHER" id="PTHR10984:SF25">
    <property type="entry name" value="ENDOPLASMIC RETICULUM-GOLGI INTERMEDIATE COMPARTMENT PROTEIN 3"/>
    <property type="match status" value="1"/>
</dbReference>
<dbReference type="GO" id="GO:0016020">
    <property type="term" value="C:membrane"/>
    <property type="evidence" value="ECO:0007669"/>
    <property type="project" value="UniProtKB-SubCell"/>
</dbReference>
<name>A0ABD1RL09_9LAMI</name>
<comment type="caution">
    <text evidence="4">The sequence shown here is derived from an EMBL/GenBank/DDBJ whole genome shotgun (WGS) entry which is preliminary data.</text>
</comment>
<protein>
    <submittedName>
        <fullName evidence="4">Endoplasmic reticulum vesicle transporter protein</fullName>
    </submittedName>
</protein>
<proteinExistence type="inferred from homology"/>
<sequence>MGLMQALKSLDSFPRAEEHLLQKSKSGALVSIVGLVIMATLFFHELTYYLSTYTVHQVFEGSSHVNMSHIIHNLSFRPEYPGIHNPLDGTMWILRGASGTFKYYIKPLLTLRACIRSVM</sequence>
<evidence type="ECO:0000256" key="1">
    <source>
        <dbReference type="ARBA" id="ARBA00005648"/>
    </source>
</evidence>
<keyword evidence="2" id="KW-0472">Membrane</keyword>
<evidence type="ECO:0000313" key="4">
    <source>
        <dbReference type="EMBL" id="KAL2489077.1"/>
    </source>
</evidence>
<keyword evidence="2" id="KW-0812">Transmembrane</keyword>
<dbReference type="Proteomes" id="UP001604277">
    <property type="component" value="Unassembled WGS sequence"/>
</dbReference>
<dbReference type="InterPro" id="IPR045888">
    <property type="entry name" value="Erv"/>
</dbReference>
<reference evidence="5" key="1">
    <citation type="submission" date="2024-07" db="EMBL/GenBank/DDBJ databases">
        <title>Two chromosome-level genome assemblies of Korean endemic species Abeliophyllum distichum and Forsythia ovata (Oleaceae).</title>
        <authorList>
            <person name="Jang H."/>
        </authorList>
    </citation>
    <scope>NUCLEOTIDE SEQUENCE [LARGE SCALE GENOMIC DNA]</scope>
</reference>
<comment type="similarity">
    <text evidence="1">Belongs to the ERGIC family.</text>
</comment>
<feature type="domain" description="Endoplasmic reticulum vesicle transporter N-terminal" evidence="3">
    <location>
        <begin position="7"/>
        <end position="70"/>
    </location>
</feature>
<dbReference type="AlphaFoldDB" id="A0ABD1RL09"/>
<organism evidence="4 5">
    <name type="scientific">Forsythia ovata</name>
    <dbReference type="NCBI Taxonomy" id="205694"/>
    <lineage>
        <taxon>Eukaryota</taxon>
        <taxon>Viridiplantae</taxon>
        <taxon>Streptophyta</taxon>
        <taxon>Embryophyta</taxon>
        <taxon>Tracheophyta</taxon>
        <taxon>Spermatophyta</taxon>
        <taxon>Magnoliopsida</taxon>
        <taxon>eudicotyledons</taxon>
        <taxon>Gunneridae</taxon>
        <taxon>Pentapetalae</taxon>
        <taxon>asterids</taxon>
        <taxon>lamiids</taxon>
        <taxon>Lamiales</taxon>
        <taxon>Oleaceae</taxon>
        <taxon>Forsythieae</taxon>
        <taxon>Forsythia</taxon>
    </lineage>
</organism>
<keyword evidence="2" id="KW-1133">Transmembrane helix</keyword>
<accession>A0ABD1RL09</accession>
<feature type="transmembrane region" description="Helical" evidence="2">
    <location>
        <begin position="28"/>
        <end position="50"/>
    </location>
</feature>
<evidence type="ECO:0000259" key="3">
    <source>
        <dbReference type="Pfam" id="PF13850"/>
    </source>
</evidence>
<dbReference type="InterPro" id="IPR039542">
    <property type="entry name" value="Erv_N"/>
</dbReference>
<gene>
    <name evidence="4" type="ORF">Fot_42369</name>
</gene>
<dbReference type="PANTHER" id="PTHR10984">
    <property type="entry name" value="ENDOPLASMIC RETICULUM-GOLGI INTERMEDIATE COMPARTMENT PROTEIN"/>
    <property type="match status" value="1"/>
</dbReference>
<evidence type="ECO:0000256" key="2">
    <source>
        <dbReference type="SAM" id="Phobius"/>
    </source>
</evidence>
<evidence type="ECO:0000313" key="5">
    <source>
        <dbReference type="Proteomes" id="UP001604277"/>
    </source>
</evidence>
<keyword evidence="5" id="KW-1185">Reference proteome</keyword>